<protein>
    <submittedName>
        <fullName evidence="1">Uncharacterized protein</fullName>
    </submittedName>
</protein>
<dbReference type="AlphaFoldDB" id="A0A098M3F8"/>
<dbReference type="eggNOG" id="ENOG50337CS">
    <property type="taxonomic scope" value="Bacteria"/>
</dbReference>
<dbReference type="Proteomes" id="UP000029734">
    <property type="component" value="Unassembled WGS sequence"/>
</dbReference>
<organism evidence="1 2">
    <name type="scientific">Paenibacillus wynnii</name>
    <dbReference type="NCBI Taxonomy" id="268407"/>
    <lineage>
        <taxon>Bacteria</taxon>
        <taxon>Bacillati</taxon>
        <taxon>Bacillota</taxon>
        <taxon>Bacilli</taxon>
        <taxon>Bacillales</taxon>
        <taxon>Paenibacillaceae</taxon>
        <taxon>Paenibacillus</taxon>
    </lineage>
</organism>
<gene>
    <name evidence="1" type="ORF">PWYN_20515</name>
</gene>
<reference evidence="1 2" key="1">
    <citation type="submission" date="2014-08" db="EMBL/GenBank/DDBJ databases">
        <authorList>
            <person name="den Bakker H.C."/>
        </authorList>
    </citation>
    <scope>NUCLEOTIDE SEQUENCE [LARGE SCALE GENOMIC DNA]</scope>
    <source>
        <strain evidence="1 2">DSM 18334</strain>
    </source>
</reference>
<name>A0A098M3F8_9BACL</name>
<dbReference type="RefSeq" id="WP_036655482.1">
    <property type="nucleotide sequence ID" value="NZ_JQCR01000003.1"/>
</dbReference>
<evidence type="ECO:0000313" key="2">
    <source>
        <dbReference type="Proteomes" id="UP000029734"/>
    </source>
</evidence>
<reference evidence="1 2" key="2">
    <citation type="submission" date="2014-10" db="EMBL/GenBank/DDBJ databases">
        <title>Comparative genomics of the Paenibacillus odorifer group.</title>
        <authorList>
            <person name="Tsai Y.-C."/>
            <person name="Martin N."/>
            <person name="Korlach J."/>
            <person name="Wiedmann M."/>
        </authorList>
    </citation>
    <scope>NUCLEOTIDE SEQUENCE [LARGE SCALE GENOMIC DNA]</scope>
    <source>
        <strain evidence="1 2">DSM 18334</strain>
    </source>
</reference>
<evidence type="ECO:0000313" key="1">
    <source>
        <dbReference type="EMBL" id="KGE17044.1"/>
    </source>
</evidence>
<dbReference type="STRING" id="268407.PWYN_20515"/>
<dbReference type="EMBL" id="JQCR01000003">
    <property type="protein sequence ID" value="KGE17044.1"/>
    <property type="molecule type" value="Genomic_DNA"/>
</dbReference>
<comment type="caution">
    <text evidence="1">The sequence shown here is derived from an EMBL/GenBank/DDBJ whole genome shotgun (WGS) entry which is preliminary data.</text>
</comment>
<accession>A0A098M3F8</accession>
<dbReference type="OrthoDB" id="2453499at2"/>
<sequence>MNQRFRITRSMQENNTEQSISLEECKDYFASKSDFMYSHVFTVIGPENTMSIEGDFFMWRHGDAEIPFRHYMGDIYVAISNEAIVPKMIEIAADLQADVIEG</sequence>
<keyword evidence="2" id="KW-1185">Reference proteome</keyword>
<proteinExistence type="predicted"/>